<dbReference type="AlphaFoldDB" id="A0A0G4EJE7"/>
<feature type="compositionally biased region" description="Basic and acidic residues" evidence="3">
    <location>
        <begin position="319"/>
        <end position="328"/>
    </location>
</feature>
<reference evidence="4 5" key="1">
    <citation type="submission" date="2014-11" db="EMBL/GenBank/DDBJ databases">
        <authorList>
            <person name="Zhu J."/>
            <person name="Qi W."/>
            <person name="Song R."/>
        </authorList>
    </citation>
    <scope>NUCLEOTIDE SEQUENCE [LARGE SCALE GENOMIC DNA]</scope>
</reference>
<proteinExistence type="predicted"/>
<dbReference type="InterPro" id="IPR011990">
    <property type="entry name" value="TPR-like_helical_dom_sf"/>
</dbReference>
<dbReference type="STRING" id="1169540.A0A0G4EJE7"/>
<organism evidence="4 5">
    <name type="scientific">Vitrella brassicaformis (strain CCMP3155)</name>
    <dbReference type="NCBI Taxonomy" id="1169540"/>
    <lineage>
        <taxon>Eukaryota</taxon>
        <taxon>Sar</taxon>
        <taxon>Alveolata</taxon>
        <taxon>Colpodellida</taxon>
        <taxon>Vitrellaceae</taxon>
        <taxon>Vitrella</taxon>
    </lineage>
</organism>
<dbReference type="PANTHER" id="PTHR11242:SF0">
    <property type="entry name" value="TPR_REGION DOMAIN-CONTAINING PROTEIN"/>
    <property type="match status" value="1"/>
</dbReference>
<dbReference type="InterPro" id="IPR019734">
    <property type="entry name" value="TPR_rpt"/>
</dbReference>
<keyword evidence="2" id="KW-0802">TPR repeat</keyword>
<dbReference type="PhylomeDB" id="A0A0G4EJE7"/>
<dbReference type="EMBL" id="CDMY01000253">
    <property type="protein sequence ID" value="CEL97103.1"/>
    <property type="molecule type" value="Genomic_DNA"/>
</dbReference>
<feature type="region of interest" description="Disordered" evidence="3">
    <location>
        <begin position="316"/>
        <end position="347"/>
    </location>
</feature>
<keyword evidence="1" id="KW-0677">Repeat</keyword>
<name>A0A0G4EJE7_VITBC</name>
<evidence type="ECO:0000256" key="1">
    <source>
        <dbReference type="ARBA" id="ARBA00022737"/>
    </source>
</evidence>
<dbReference type="SMART" id="SM00028">
    <property type="entry name" value="TPR"/>
    <property type="match status" value="3"/>
</dbReference>
<dbReference type="VEuPathDB" id="CryptoDB:Vbra_5074"/>
<evidence type="ECO:0000256" key="3">
    <source>
        <dbReference type="SAM" id="MobiDB-lite"/>
    </source>
</evidence>
<accession>A0A0G4EJE7</accession>
<evidence type="ECO:0000313" key="4">
    <source>
        <dbReference type="EMBL" id="CEL97103.1"/>
    </source>
</evidence>
<dbReference type="Gene3D" id="1.25.40.10">
    <property type="entry name" value="Tetratricopeptide repeat domain"/>
    <property type="match status" value="1"/>
</dbReference>
<dbReference type="Proteomes" id="UP000041254">
    <property type="component" value="Unassembled WGS sequence"/>
</dbReference>
<evidence type="ECO:0000256" key="2">
    <source>
        <dbReference type="ARBA" id="ARBA00022803"/>
    </source>
</evidence>
<sequence>MADRDEYAGGATGTKDAGRATGHGGDGIISSGASDLMGSHLAAARAHKAEGNNLMAKKAPKAALTEYKKAMEALESVKSVDMKSWMAHTEEVQQLTMSVWSNSALASLKADLLDEALTYTDLLLAHDDTHPKALLRRACARRLSGDFDGAVADLRKLKASHESYGKEADAEMALLAHRMQQQKAKEHQLYGGMFEKMSLYGSPNEGEGEGSEEKDWLMTEQDKSLIKLGMGYAFRPAKASKGTEHTIELPPLRFDDQPSDHQAAGNGAGVFTVGSATATTEGRTKRASRRLSARPLHCVSTKTPNLPTVSKESVFVSGEDQRLQKEDTETGSEPTTEDGTQGGTQQQTGFWGKVWSFLFPEGMCCGWCREGHTHN</sequence>
<protein>
    <submittedName>
        <fullName evidence="4">Uncharacterized protein</fullName>
    </submittedName>
</protein>
<evidence type="ECO:0000313" key="5">
    <source>
        <dbReference type="Proteomes" id="UP000041254"/>
    </source>
</evidence>
<keyword evidence="5" id="KW-1185">Reference proteome</keyword>
<dbReference type="InParanoid" id="A0A0G4EJE7"/>
<dbReference type="InterPro" id="IPR039663">
    <property type="entry name" value="AIP/AIPL1/TTC9"/>
</dbReference>
<dbReference type="PANTHER" id="PTHR11242">
    <property type="entry name" value="ARYL HYDROCARBON RECEPTOR INTERACTING PROTEIN RELATED"/>
    <property type="match status" value="1"/>
</dbReference>
<dbReference type="SUPFAM" id="SSF48452">
    <property type="entry name" value="TPR-like"/>
    <property type="match status" value="1"/>
</dbReference>
<gene>
    <name evidence="4" type="ORF">Vbra_5074</name>
</gene>
<feature type="region of interest" description="Disordered" evidence="3">
    <location>
        <begin position="1"/>
        <end position="25"/>
    </location>
</feature>